<keyword evidence="3" id="KW-0489">Methyltransferase</keyword>
<feature type="domain" description="Methylated-DNA-[protein]-cysteine S-methyltransferase DNA binding" evidence="2">
    <location>
        <begin position="18"/>
        <end position="98"/>
    </location>
</feature>
<gene>
    <name evidence="3" type="ORF">DZC52_05080</name>
</gene>
<dbReference type="AlphaFoldDB" id="A0A3E1KA56"/>
<comment type="caution">
    <text evidence="3">The sequence shown here is derived from an EMBL/GenBank/DDBJ whole genome shotgun (WGS) entry which is preliminary data.</text>
</comment>
<reference evidence="3 4" key="1">
    <citation type="submission" date="2018-08" db="EMBL/GenBank/DDBJ databases">
        <title>Wenzhouxiangella salilacus sp. nov., a novel bacterium isolated from a saline lake in Xinjiang Province, China.</title>
        <authorList>
            <person name="Han S."/>
        </authorList>
    </citation>
    <scope>NUCLEOTIDE SEQUENCE [LARGE SCALE GENOMIC DNA]</scope>
    <source>
        <strain evidence="3 4">XDB06</strain>
    </source>
</reference>
<keyword evidence="1" id="KW-0227">DNA damage</keyword>
<dbReference type="InterPro" id="IPR036388">
    <property type="entry name" value="WH-like_DNA-bd_sf"/>
</dbReference>
<dbReference type="InterPro" id="IPR052520">
    <property type="entry name" value="ATL_DNA_repair"/>
</dbReference>
<keyword evidence="3" id="KW-0808">Transferase</keyword>
<dbReference type="Pfam" id="PF01035">
    <property type="entry name" value="DNA_binding_1"/>
    <property type="match status" value="1"/>
</dbReference>
<proteinExistence type="predicted"/>
<organism evidence="3 4">
    <name type="scientific">Wenzhouxiangella sediminis</name>
    <dbReference type="NCBI Taxonomy" id="1792836"/>
    <lineage>
        <taxon>Bacteria</taxon>
        <taxon>Pseudomonadati</taxon>
        <taxon>Pseudomonadota</taxon>
        <taxon>Gammaproteobacteria</taxon>
        <taxon>Chromatiales</taxon>
        <taxon>Wenzhouxiangellaceae</taxon>
        <taxon>Wenzhouxiangella</taxon>
    </lineage>
</organism>
<dbReference type="RefSeq" id="WP_116650043.1">
    <property type="nucleotide sequence ID" value="NZ_QUZK01000022.1"/>
</dbReference>
<evidence type="ECO:0000313" key="4">
    <source>
        <dbReference type="Proteomes" id="UP000260351"/>
    </source>
</evidence>
<sequence length="124" mass="13717">MSEKTKATADPAGEDDRYQRIWEAVAGIPTGCVLNYGEVARRAGLPGKARLVGRALGLAPKKMALPWHRVVNAQGRISFPEDSRKAAEQRRRLEEEGVEFEGGSIDLDRFSPERALDRMLWGPG</sequence>
<dbReference type="InterPro" id="IPR014048">
    <property type="entry name" value="MethylDNA_cys_MeTrfase_DNA-bd"/>
</dbReference>
<evidence type="ECO:0000259" key="2">
    <source>
        <dbReference type="Pfam" id="PF01035"/>
    </source>
</evidence>
<dbReference type="EMBL" id="QUZK01000022">
    <property type="protein sequence ID" value="RFF31195.1"/>
    <property type="molecule type" value="Genomic_DNA"/>
</dbReference>
<evidence type="ECO:0000256" key="1">
    <source>
        <dbReference type="ARBA" id="ARBA00022763"/>
    </source>
</evidence>
<dbReference type="GO" id="GO:0032259">
    <property type="term" value="P:methylation"/>
    <property type="evidence" value="ECO:0007669"/>
    <property type="project" value="UniProtKB-KW"/>
</dbReference>
<dbReference type="PANTHER" id="PTHR42942:SF1">
    <property type="entry name" value="ALKYLTRANSFERASE-LIKE PROTEIN 1"/>
    <property type="match status" value="1"/>
</dbReference>
<dbReference type="GO" id="GO:0008168">
    <property type="term" value="F:methyltransferase activity"/>
    <property type="evidence" value="ECO:0007669"/>
    <property type="project" value="UniProtKB-KW"/>
</dbReference>
<dbReference type="GO" id="GO:0006281">
    <property type="term" value="P:DNA repair"/>
    <property type="evidence" value="ECO:0007669"/>
    <property type="project" value="InterPro"/>
</dbReference>
<accession>A0A3E1KA56</accession>
<dbReference type="OrthoDB" id="9132167at2"/>
<dbReference type="Gene3D" id="1.10.10.10">
    <property type="entry name" value="Winged helix-like DNA-binding domain superfamily/Winged helix DNA-binding domain"/>
    <property type="match status" value="1"/>
</dbReference>
<evidence type="ECO:0000313" key="3">
    <source>
        <dbReference type="EMBL" id="RFF31195.1"/>
    </source>
</evidence>
<name>A0A3E1KA56_9GAMM</name>
<protein>
    <submittedName>
        <fullName evidence="3">Cysteine methyltransferase</fullName>
    </submittedName>
</protein>
<keyword evidence="4" id="KW-1185">Reference proteome</keyword>
<dbReference type="CDD" id="cd06445">
    <property type="entry name" value="ATase"/>
    <property type="match status" value="1"/>
</dbReference>
<dbReference type="InterPro" id="IPR036217">
    <property type="entry name" value="MethylDNA_cys_MeTrfase_DNAb"/>
</dbReference>
<dbReference type="Proteomes" id="UP000260351">
    <property type="component" value="Unassembled WGS sequence"/>
</dbReference>
<dbReference type="SUPFAM" id="SSF46767">
    <property type="entry name" value="Methylated DNA-protein cysteine methyltransferase, C-terminal domain"/>
    <property type="match status" value="1"/>
</dbReference>
<dbReference type="PANTHER" id="PTHR42942">
    <property type="entry name" value="6-O-METHYLGUANINE DNA METHYLTRANSFERASE"/>
    <property type="match status" value="1"/>
</dbReference>